<feature type="region of interest" description="Disordered" evidence="1">
    <location>
        <begin position="561"/>
        <end position="618"/>
    </location>
</feature>
<proteinExistence type="evidence at transcript level"/>
<name>U5EX22_9DIPT</name>
<organism evidence="3">
    <name type="scientific">Corethrella appendiculata</name>
    <dbReference type="NCBI Taxonomy" id="1370023"/>
    <lineage>
        <taxon>Eukaryota</taxon>
        <taxon>Metazoa</taxon>
        <taxon>Ecdysozoa</taxon>
        <taxon>Arthropoda</taxon>
        <taxon>Hexapoda</taxon>
        <taxon>Insecta</taxon>
        <taxon>Pterygota</taxon>
        <taxon>Neoptera</taxon>
        <taxon>Endopterygota</taxon>
        <taxon>Diptera</taxon>
        <taxon>Nematocera</taxon>
        <taxon>Culicoidea</taxon>
        <taxon>Chaoboridae</taxon>
        <taxon>Corethrella</taxon>
    </lineage>
</organism>
<accession>U5EX22</accession>
<sequence>MIIPDEVQCKFCSKVFCCSKCRIKHETKEHEDIKKIERECFLCNNKPFPLILTLKNEENRQIFEHILTKHLPLHCNKCDKIYTNFTDFDELSKCFNSKTGKTCVNELMDISKENKENSDTNSEDDENLQSRKRTIEKMTDANEDLLTPMDKWTSKNARNDYVSDSISSIRNISTMNYSVDNNKSAPEGTRKKLVRTTSTPMHRMLTTSSCQMSSIDDNTSTDDVSLSMQQNRTPPLESQNELMKVKMLIKSRSKVAKTPLRQVMSKSIQRAIAEHGINFKNYPFGLQRKMSFDSTIASMGDNSSGGGSNDNNTMPLDLRTSPVIRRSAIGSSDSSEDNLFKKPFTPVPVHYPQTYHHRQDLHNQSEERSKVEEENLTNQNTEIFETCLNIDKQNHSITPKVAATGLIKKMISFNTPSNSSREDNDEDDGDNDIFSTPIGLPTRSYSCSIIEDKLFRNSDSIMTEDNSKTFNENSTNCEEYENDDEVFVSNDNENVKPTEKQHEGGGTGGRLWSIVSNVMKIASKSEDSKQQEDPQHRPSLVKRAASFAGFLKKYYSANDEKSAETSIYKRRRTSSTNNPVAKYTLPHHHAVQARSPIAKRRKRIEGRKPLDRMKNISS</sequence>
<dbReference type="InterPro" id="IPR013087">
    <property type="entry name" value="Znf_C2H2_type"/>
</dbReference>
<feature type="domain" description="C2H2-type" evidence="2">
    <location>
        <begin position="9"/>
        <end position="30"/>
    </location>
</feature>
<feature type="compositionally biased region" description="Basic residues" evidence="1">
    <location>
        <begin position="585"/>
        <end position="605"/>
    </location>
</feature>
<dbReference type="EMBL" id="GANO01000285">
    <property type="protein sequence ID" value="JAB59586.1"/>
    <property type="molecule type" value="mRNA"/>
</dbReference>
<dbReference type="AlphaFoldDB" id="U5EX22"/>
<protein>
    <submittedName>
        <fullName evidence="3">Putative mucin 14a</fullName>
    </submittedName>
</protein>
<dbReference type="PROSITE" id="PS00028">
    <property type="entry name" value="ZINC_FINGER_C2H2_1"/>
    <property type="match status" value="1"/>
</dbReference>
<reference evidence="3" key="1">
    <citation type="journal article" date="2014" name="Insect Biochem. Mol. Biol.">
        <title>An insight into the sialome of the frog biting fly, Corethrella appendiculata.</title>
        <authorList>
            <person name="Ribeiro J.M.C."/>
            <person name="Chagas A.C."/>
            <person name="Pham V.M."/>
            <person name="Lounibos L.P."/>
            <person name="Calvo E."/>
        </authorList>
    </citation>
    <scope>NUCLEOTIDE SEQUENCE</scope>
    <source>
        <tissue evidence="3">Salivary glands</tissue>
    </source>
</reference>
<feature type="region of interest" description="Disordered" evidence="1">
    <location>
        <begin position="113"/>
        <end position="132"/>
    </location>
</feature>
<feature type="region of interest" description="Disordered" evidence="1">
    <location>
        <begin position="413"/>
        <end position="437"/>
    </location>
</feature>
<feature type="compositionally biased region" description="Basic and acidic residues" evidence="1">
    <location>
        <begin position="606"/>
        <end position="618"/>
    </location>
</feature>
<feature type="region of interest" description="Disordered" evidence="1">
    <location>
        <begin position="211"/>
        <end position="235"/>
    </location>
</feature>
<evidence type="ECO:0000256" key="1">
    <source>
        <dbReference type="SAM" id="MobiDB-lite"/>
    </source>
</evidence>
<evidence type="ECO:0000313" key="3">
    <source>
        <dbReference type="EMBL" id="JAB59586.1"/>
    </source>
</evidence>
<evidence type="ECO:0000259" key="2">
    <source>
        <dbReference type="PROSITE" id="PS00028"/>
    </source>
</evidence>